<comment type="caution">
    <text evidence="2">The sequence shown here is derived from an EMBL/GenBank/DDBJ whole genome shotgun (WGS) entry which is preliminary data.</text>
</comment>
<reference evidence="2" key="1">
    <citation type="journal article" date="2020" name="mSystems">
        <title>Genome- and Community-Level Interaction Insights into Carbon Utilization and Element Cycling Functions of Hydrothermarchaeota in Hydrothermal Sediment.</title>
        <authorList>
            <person name="Zhou Z."/>
            <person name="Liu Y."/>
            <person name="Xu W."/>
            <person name="Pan J."/>
            <person name="Luo Z.H."/>
            <person name="Li M."/>
        </authorList>
    </citation>
    <scope>NUCLEOTIDE SEQUENCE [LARGE SCALE GENOMIC DNA]</scope>
    <source>
        <strain evidence="2">SpSt-243</strain>
    </source>
</reference>
<feature type="compositionally biased region" description="Polar residues" evidence="1">
    <location>
        <begin position="12"/>
        <end position="38"/>
    </location>
</feature>
<feature type="region of interest" description="Disordered" evidence="1">
    <location>
        <begin position="1"/>
        <end position="47"/>
    </location>
</feature>
<evidence type="ECO:0000256" key="1">
    <source>
        <dbReference type="SAM" id="MobiDB-lite"/>
    </source>
</evidence>
<sequence length="147" mass="16196">MRISDTGLYVPTTYTTRSKPAQEQLPTASAGSPTTAQRTLERDQSASGLASNLWQLQTGVYSSKDAAEAAMKRNDLRAEFLEESAKTPAERIRDLYLEEHGLTEEMLAEMPEEDRKAVEEEIAALIKRQYGLEDTAAEEGKTIATGV</sequence>
<proteinExistence type="predicted"/>
<dbReference type="AlphaFoldDB" id="A0A7C1TAD9"/>
<organism evidence="2">
    <name type="scientific">Agrobacterium albertimagni</name>
    <dbReference type="NCBI Taxonomy" id="147266"/>
    <lineage>
        <taxon>Bacteria</taxon>
        <taxon>Pseudomonadati</taxon>
        <taxon>Pseudomonadota</taxon>
        <taxon>Alphaproteobacteria</taxon>
        <taxon>Hyphomicrobiales</taxon>
        <taxon>Rhizobiaceae</taxon>
        <taxon>Rhizobium/Agrobacterium group</taxon>
        <taxon>Agrobacterium</taxon>
    </lineage>
</organism>
<accession>A0A7C1TAD9</accession>
<dbReference type="EMBL" id="DSKI01000784">
    <property type="protein sequence ID" value="HEB45027.1"/>
    <property type="molecule type" value="Genomic_DNA"/>
</dbReference>
<evidence type="ECO:0000313" key="2">
    <source>
        <dbReference type="EMBL" id="HEB45027.1"/>
    </source>
</evidence>
<gene>
    <name evidence="2" type="ORF">ENP70_15330</name>
</gene>
<name>A0A7C1TAD9_9HYPH</name>
<protein>
    <submittedName>
        <fullName evidence="2">Uncharacterized protein</fullName>
    </submittedName>
</protein>